<dbReference type="NCBIfam" id="TIGR01341">
    <property type="entry name" value="aconitase_1"/>
    <property type="match status" value="1"/>
</dbReference>
<dbReference type="InterPro" id="IPR015928">
    <property type="entry name" value="Aconitase/3IPM_dehydase_swvl"/>
</dbReference>
<dbReference type="InterPro" id="IPR036008">
    <property type="entry name" value="Aconitase_4Fe-4S_dom"/>
</dbReference>
<keyword evidence="10" id="KW-0694">RNA-binding</keyword>
<keyword evidence="7 15" id="KW-0004">4Fe-4S</keyword>
<dbReference type="Gene3D" id="6.10.190.10">
    <property type="match status" value="1"/>
</dbReference>
<dbReference type="PRINTS" id="PR00415">
    <property type="entry name" value="ACONITASE"/>
</dbReference>
<comment type="cofactor">
    <cofactor evidence="2">
        <name>[4Fe-4S] cluster</name>
        <dbReference type="ChEBI" id="CHEBI:49883"/>
    </cofactor>
</comment>
<evidence type="ECO:0000256" key="5">
    <source>
        <dbReference type="ARBA" id="ARBA00007185"/>
    </source>
</evidence>
<feature type="domain" description="Aconitase/3-isopropylmalate dehydratase large subunit alpha/beta/alpha" evidence="16">
    <location>
        <begin position="74"/>
        <end position="566"/>
    </location>
</feature>
<evidence type="ECO:0000256" key="15">
    <source>
        <dbReference type="RuleBase" id="RU361275"/>
    </source>
</evidence>
<evidence type="ECO:0000259" key="16">
    <source>
        <dbReference type="Pfam" id="PF00330"/>
    </source>
</evidence>
<evidence type="ECO:0000256" key="2">
    <source>
        <dbReference type="ARBA" id="ARBA00001966"/>
    </source>
</evidence>
<dbReference type="SUPFAM" id="SSF53732">
    <property type="entry name" value="Aconitase iron-sulfur domain"/>
    <property type="match status" value="1"/>
</dbReference>
<comment type="similarity">
    <text evidence="5 15">Belongs to the aconitase/IPM isomerase family.</text>
</comment>
<evidence type="ECO:0000256" key="6">
    <source>
        <dbReference type="ARBA" id="ARBA00011245"/>
    </source>
</evidence>
<dbReference type="Gene3D" id="3.30.499.10">
    <property type="entry name" value="Aconitase, domain 3"/>
    <property type="match status" value="2"/>
</dbReference>
<dbReference type="FunFam" id="3.30.499.10:FF:000020">
    <property type="entry name" value="Aconitate hydratase A"/>
    <property type="match status" value="1"/>
</dbReference>
<dbReference type="GO" id="GO:0047456">
    <property type="term" value="F:2-methylisocitrate dehydratase activity"/>
    <property type="evidence" value="ECO:0007669"/>
    <property type="project" value="UniProtKB-EC"/>
</dbReference>
<keyword evidence="9" id="KW-0479">Metal-binding</keyword>
<dbReference type="PROSITE" id="PS01244">
    <property type="entry name" value="ACONITASE_2"/>
    <property type="match status" value="1"/>
</dbReference>
<organism evidence="18 19">
    <name type="scientific">Burkholderia stabilis</name>
    <dbReference type="NCBI Taxonomy" id="95485"/>
    <lineage>
        <taxon>Bacteria</taxon>
        <taxon>Pseudomonadati</taxon>
        <taxon>Pseudomonadota</taxon>
        <taxon>Betaproteobacteria</taxon>
        <taxon>Burkholderiales</taxon>
        <taxon>Burkholderiaceae</taxon>
        <taxon>Burkholderia</taxon>
        <taxon>Burkholderia cepacia complex</taxon>
    </lineage>
</organism>
<accession>A0A4Q2AIY8</accession>
<evidence type="ECO:0000256" key="4">
    <source>
        <dbReference type="ARBA" id="ARBA00005026"/>
    </source>
</evidence>
<dbReference type="Proteomes" id="UP000289650">
    <property type="component" value="Unassembled WGS sequence"/>
</dbReference>
<dbReference type="PROSITE" id="PS00450">
    <property type="entry name" value="ACONITASE_1"/>
    <property type="match status" value="1"/>
</dbReference>
<dbReference type="Gene3D" id="3.20.19.10">
    <property type="entry name" value="Aconitase, domain 4"/>
    <property type="match status" value="1"/>
</dbReference>
<dbReference type="NCBIfam" id="NF006757">
    <property type="entry name" value="PRK09277.1"/>
    <property type="match status" value="1"/>
</dbReference>
<dbReference type="InterPro" id="IPR018136">
    <property type="entry name" value="Aconitase_4Fe-4S_BS"/>
</dbReference>
<protein>
    <recommendedName>
        <fullName evidence="15">Aconitate hydratase</fullName>
        <shortName evidence="15">Aconitase</shortName>
        <ecNumber evidence="15">4.2.1.3</ecNumber>
    </recommendedName>
</protein>
<dbReference type="GO" id="GO:0051539">
    <property type="term" value="F:4 iron, 4 sulfur cluster binding"/>
    <property type="evidence" value="ECO:0007669"/>
    <property type="project" value="UniProtKB-KW"/>
</dbReference>
<comment type="caution">
    <text evidence="18">The sequence shown here is derived from an EMBL/GenBank/DDBJ whole genome shotgun (WGS) entry which is preliminary data.</text>
</comment>
<comment type="pathway">
    <text evidence="3">Carbohydrate metabolism; tricarboxylic acid cycle; isocitrate from oxaloacetate: step 2/2.</text>
</comment>
<dbReference type="CDD" id="cd01580">
    <property type="entry name" value="AcnA_IRP_Swivel"/>
    <property type="match status" value="1"/>
</dbReference>
<evidence type="ECO:0000313" key="18">
    <source>
        <dbReference type="EMBL" id="RXV69407.1"/>
    </source>
</evidence>
<dbReference type="EC" id="4.2.1.3" evidence="15"/>
<comment type="catalytic activity">
    <reaction evidence="1">
        <text>(2S,3R)-3-hydroxybutane-1,2,3-tricarboxylate = 2-methyl-cis-aconitate + H2O</text>
        <dbReference type="Rhea" id="RHEA:17941"/>
        <dbReference type="ChEBI" id="CHEBI:15377"/>
        <dbReference type="ChEBI" id="CHEBI:57429"/>
        <dbReference type="ChEBI" id="CHEBI:57872"/>
        <dbReference type="EC" id="4.2.1.99"/>
    </reaction>
</comment>
<dbReference type="GO" id="GO:0003723">
    <property type="term" value="F:RNA binding"/>
    <property type="evidence" value="ECO:0007669"/>
    <property type="project" value="UniProtKB-KW"/>
</dbReference>
<evidence type="ECO:0000256" key="1">
    <source>
        <dbReference type="ARBA" id="ARBA00000118"/>
    </source>
</evidence>
<dbReference type="InterPro" id="IPR044137">
    <property type="entry name" value="AcnA_IRP_Swivel"/>
</dbReference>
<dbReference type="FunFam" id="3.30.499.10:FF:000002">
    <property type="entry name" value="Aconitate hydratase"/>
    <property type="match status" value="1"/>
</dbReference>
<name>A0A4Q2AIY8_9BURK</name>
<dbReference type="EMBL" id="QWEX01000002">
    <property type="protein sequence ID" value="RXV69407.1"/>
    <property type="molecule type" value="Genomic_DNA"/>
</dbReference>
<evidence type="ECO:0000256" key="8">
    <source>
        <dbReference type="ARBA" id="ARBA00022532"/>
    </source>
</evidence>
<evidence type="ECO:0000256" key="14">
    <source>
        <dbReference type="ARBA" id="ARBA00023501"/>
    </source>
</evidence>
<dbReference type="RefSeq" id="WP_129516928.1">
    <property type="nucleotide sequence ID" value="NZ_QWEX01000002.1"/>
</dbReference>
<dbReference type="Pfam" id="PF00330">
    <property type="entry name" value="Aconitase"/>
    <property type="match status" value="1"/>
</dbReference>
<dbReference type="InterPro" id="IPR000573">
    <property type="entry name" value="AconitaseA/IPMdHydase_ssu_swvl"/>
</dbReference>
<dbReference type="OrthoDB" id="9764318at2"/>
<dbReference type="NCBIfam" id="NF009520">
    <property type="entry name" value="PRK12881.1"/>
    <property type="match status" value="1"/>
</dbReference>
<dbReference type="GO" id="GO:0003994">
    <property type="term" value="F:aconitate hydratase activity"/>
    <property type="evidence" value="ECO:0007669"/>
    <property type="project" value="UniProtKB-EC"/>
</dbReference>
<dbReference type="InterPro" id="IPR006249">
    <property type="entry name" value="Aconitase/IRP2"/>
</dbReference>
<comment type="function">
    <text evidence="15">Catalyzes the isomerization of citrate to isocitrate via cis-aconitate.</text>
</comment>
<dbReference type="InterPro" id="IPR015931">
    <property type="entry name" value="Acnase/IPM_dHydase_lsu_aba_1/3"/>
</dbReference>
<feature type="domain" description="Aconitase A/isopropylmalate dehydratase small subunit swivel" evidence="17">
    <location>
        <begin position="697"/>
        <end position="829"/>
    </location>
</feature>
<comment type="pathway">
    <text evidence="4">Organic acid metabolism; propanoate degradation.</text>
</comment>
<dbReference type="FunFam" id="3.20.19.10:FF:000001">
    <property type="entry name" value="Aconitate hydratase"/>
    <property type="match status" value="1"/>
</dbReference>
<evidence type="ECO:0000256" key="7">
    <source>
        <dbReference type="ARBA" id="ARBA00022485"/>
    </source>
</evidence>
<dbReference type="AlphaFoldDB" id="A0A4Q2AIY8"/>
<keyword evidence="8" id="KW-0816">Tricarboxylic acid cycle</keyword>
<evidence type="ECO:0000256" key="10">
    <source>
        <dbReference type="ARBA" id="ARBA00022884"/>
    </source>
</evidence>
<evidence type="ECO:0000256" key="13">
    <source>
        <dbReference type="ARBA" id="ARBA00023239"/>
    </source>
</evidence>
<evidence type="ECO:0000256" key="9">
    <source>
        <dbReference type="ARBA" id="ARBA00022723"/>
    </source>
</evidence>
<proteinExistence type="inferred from homology"/>
<dbReference type="SUPFAM" id="SSF52016">
    <property type="entry name" value="LeuD/IlvD-like"/>
    <property type="match status" value="1"/>
</dbReference>
<evidence type="ECO:0000256" key="11">
    <source>
        <dbReference type="ARBA" id="ARBA00023004"/>
    </source>
</evidence>
<dbReference type="GO" id="GO:0006099">
    <property type="term" value="P:tricarboxylic acid cycle"/>
    <property type="evidence" value="ECO:0007669"/>
    <property type="project" value="UniProtKB-UniPathway"/>
</dbReference>
<reference evidence="18 19" key="1">
    <citation type="submission" date="2018-08" db="EMBL/GenBank/DDBJ databases">
        <title>Mountain-cultivated ginseng endophyte, Burkholderia stabilis and its activity against ginseng root rot disease.</title>
        <authorList>
            <person name="Tapan Kumar M."/>
            <person name="Bae H."/>
            <person name="Shanmugam G."/>
            <person name="Jeon J."/>
        </authorList>
    </citation>
    <scope>NUCLEOTIDE SEQUENCE [LARGE SCALE GENOMIC DNA]</scope>
    <source>
        <strain evidence="18 19">EB159</strain>
    </source>
</reference>
<sequence length="905" mass="98476">MAHNLHKTLKEFDSGSGKGKFYSLPQLGKELKTKIERLPVSIRIVLESVLRNYDGKKITEEHIAQLANWKPTAKRVDEIPFVVSRVVLQDFTGVPLLADIAAMRGVAERTGKNPKKIEPLVPVDLVVDHSVQIDYFRQKDALDLNMKLEFQRNNERYQFMKWGMQAFDTFKVVPPGVGIVHQVNLEYLARGVHKKADGGDTVYYPDTLVGTDSHTTMINGIGVVGWGVGGIEAEAGMLGQPVYFLTPDVVGVELKGKLREGVTATDLVLTITEMLRKEKVVGKFVEFFGEGTKSLSLPDRATIGNMAPEYGATMGFFPVDEKTIDYFEGTGRTKAEIAAFENYFKAQKLFGIPKAGDIDYTKTVTLDLATVAPSLAGPKRPQDRIEIGNVKSTFTDLFSKPVADNGFAKKADDLNTQYTTSNGVDVKNGDVLIAAITSCTNTSNPSVLLAAGLLAKKAVEAGLTVDPKIKTSLAPGSRIVTEYLTKTGLLPYLSKLGFEVAAYGCTTCIGNAGDLTPELNEAITKNDIVAAAVLSGNRNFEARIHPNIRANFLASPPLVVAYAIAGNITRDLMTEPVGKGKGGRDIYLGDIWPTSDEIHALLKFALDPKKFEDNYAKLTKKGDLWSKIEGESGQVYDWPKSTYIAEPPFFGNDFSMEPAASIPTVKGARALGIFGDSVTTDHISPAGSIKEDSPAGKWLKENGVQKADFNSYGSRRGNHDVMMRGTFANVRIKNLMIPAKADGSRVEGGLTIHQPSGEQQSIYDAAMQYVGADTPTVVFAGEEYGTGSSRDWAAKGTQLLGVKAVIARSFERIHRSNLVGMGVLPLQFKGSDSIQSLGITGEETYDIEGLGDDFKPQQDVTLVINRKNGETQRVQVLLRIDTPIEVDYYKHGGILPFVLRSLLAA</sequence>
<evidence type="ECO:0000313" key="19">
    <source>
        <dbReference type="Proteomes" id="UP000289650"/>
    </source>
</evidence>
<dbReference type="UniPathway" id="UPA00223">
    <property type="reaction ID" value="UER00718"/>
</dbReference>
<comment type="catalytic activity">
    <reaction evidence="14 15">
        <text>citrate = D-threo-isocitrate</text>
        <dbReference type="Rhea" id="RHEA:10336"/>
        <dbReference type="ChEBI" id="CHEBI:15562"/>
        <dbReference type="ChEBI" id="CHEBI:16947"/>
        <dbReference type="EC" id="4.2.1.3"/>
    </reaction>
</comment>
<comment type="subunit">
    <text evidence="6">Monomer.</text>
</comment>
<keyword evidence="11 15" id="KW-0408">Iron</keyword>
<dbReference type="InterPro" id="IPR001030">
    <property type="entry name" value="Acoase/IPM_deHydtase_lsu_aba"/>
</dbReference>
<dbReference type="PANTHER" id="PTHR11670">
    <property type="entry name" value="ACONITASE/IRON-RESPONSIVE ELEMENT FAMILY MEMBER"/>
    <property type="match status" value="1"/>
</dbReference>
<dbReference type="Pfam" id="PF00694">
    <property type="entry name" value="Aconitase_C"/>
    <property type="match status" value="1"/>
</dbReference>
<gene>
    <name evidence="18" type="primary">acnA</name>
    <name evidence="18" type="ORF">D1006_30625</name>
</gene>
<evidence type="ECO:0000256" key="12">
    <source>
        <dbReference type="ARBA" id="ARBA00023014"/>
    </source>
</evidence>
<evidence type="ECO:0000256" key="3">
    <source>
        <dbReference type="ARBA" id="ARBA00004717"/>
    </source>
</evidence>
<evidence type="ECO:0000259" key="17">
    <source>
        <dbReference type="Pfam" id="PF00694"/>
    </source>
</evidence>
<dbReference type="CDD" id="cd01586">
    <property type="entry name" value="AcnA_IRP"/>
    <property type="match status" value="1"/>
</dbReference>
<keyword evidence="13 15" id="KW-0456">Lyase</keyword>
<dbReference type="GO" id="GO:0046872">
    <property type="term" value="F:metal ion binding"/>
    <property type="evidence" value="ECO:0007669"/>
    <property type="project" value="UniProtKB-KW"/>
</dbReference>
<keyword evidence="12 15" id="KW-0411">Iron-sulfur</keyword>